<proteinExistence type="predicted"/>
<feature type="compositionally biased region" description="Basic and acidic residues" evidence="1">
    <location>
        <begin position="31"/>
        <end position="41"/>
    </location>
</feature>
<dbReference type="Proteomes" id="UP000306985">
    <property type="component" value="Unassembled WGS sequence"/>
</dbReference>
<dbReference type="RefSeq" id="WP_137449318.1">
    <property type="nucleotide sequence ID" value="NZ_SZZH01000001.1"/>
</dbReference>
<reference evidence="2 3" key="1">
    <citation type="submission" date="2019-05" db="EMBL/GenBank/DDBJ databases">
        <title>Nakamurella sp. N5BH11, whole genome shotgun sequence.</title>
        <authorList>
            <person name="Tuo L."/>
        </authorList>
    </citation>
    <scope>NUCLEOTIDE SEQUENCE [LARGE SCALE GENOMIC DNA]</scope>
    <source>
        <strain evidence="2 3">N5BH11</strain>
    </source>
</reference>
<accession>A0A4U6QN27</accession>
<dbReference type="OrthoDB" id="513524at2"/>
<name>A0A4U6QN27_9ACTN</name>
<dbReference type="EMBL" id="SZZH01000001">
    <property type="protein sequence ID" value="TKV62013.1"/>
    <property type="molecule type" value="Genomic_DNA"/>
</dbReference>
<gene>
    <name evidence="2" type="ORF">FDO65_10960</name>
</gene>
<sequence length="116" mass="13184">MADKKSTDVDDVWDDWKDAVTMTASEIEKWLDTDESKEVGDKSGGGESTGHESGRKIVKILGKKKADLTDADVEWMHKMVGYVHRHAAQRPDKSADELKTSHWRYSLMNWGHDPLK</sequence>
<dbReference type="Pfam" id="PF11338">
    <property type="entry name" value="DUF3140"/>
    <property type="match status" value="1"/>
</dbReference>
<organism evidence="2 3">
    <name type="scientific">Nakamurella flava</name>
    <dbReference type="NCBI Taxonomy" id="2576308"/>
    <lineage>
        <taxon>Bacteria</taxon>
        <taxon>Bacillati</taxon>
        <taxon>Actinomycetota</taxon>
        <taxon>Actinomycetes</taxon>
        <taxon>Nakamurellales</taxon>
        <taxon>Nakamurellaceae</taxon>
        <taxon>Nakamurella</taxon>
    </lineage>
</organism>
<dbReference type="AlphaFoldDB" id="A0A4U6QN27"/>
<evidence type="ECO:0000313" key="3">
    <source>
        <dbReference type="Proteomes" id="UP000306985"/>
    </source>
</evidence>
<keyword evidence="3" id="KW-1185">Reference proteome</keyword>
<comment type="caution">
    <text evidence="2">The sequence shown here is derived from an EMBL/GenBank/DDBJ whole genome shotgun (WGS) entry which is preliminary data.</text>
</comment>
<dbReference type="PANTHER" id="PTHR40630">
    <property type="entry name" value="POSSIBLE DNA-BINDING PROTEIN"/>
    <property type="match status" value="1"/>
</dbReference>
<dbReference type="InterPro" id="IPR021487">
    <property type="entry name" value="DUF3140"/>
</dbReference>
<evidence type="ECO:0000256" key="1">
    <source>
        <dbReference type="SAM" id="MobiDB-lite"/>
    </source>
</evidence>
<feature type="region of interest" description="Disordered" evidence="1">
    <location>
        <begin position="31"/>
        <end position="55"/>
    </location>
</feature>
<protein>
    <submittedName>
        <fullName evidence="2">DUF3140 domain-containing protein</fullName>
    </submittedName>
</protein>
<evidence type="ECO:0000313" key="2">
    <source>
        <dbReference type="EMBL" id="TKV62013.1"/>
    </source>
</evidence>
<dbReference type="PANTHER" id="PTHR40630:SF1">
    <property type="entry name" value="DNA-BINDING PROTEIN"/>
    <property type="match status" value="1"/>
</dbReference>